<accession>M8C2V8</accession>
<proteinExistence type="predicted"/>
<evidence type="ECO:0000313" key="1">
    <source>
        <dbReference type="EnsemblPlants" id="EMT31605"/>
    </source>
</evidence>
<dbReference type="AlphaFoldDB" id="M8C2V8"/>
<sequence length="95" mass="10957">MVDKYVALNLGLLSGGALTGRTWAGQILKNREAREARVCAICSSWRMFCNEMWNEGFDVKYENDARILVEGCEDGYVVAHYKEPRRMMCLLEKFQ</sequence>
<reference evidence="1" key="1">
    <citation type="submission" date="2015-06" db="UniProtKB">
        <authorList>
            <consortium name="EnsemblPlants"/>
        </authorList>
    </citation>
    <scope>IDENTIFICATION</scope>
</reference>
<name>M8C2V8_AEGTA</name>
<organism evidence="1">
    <name type="scientific">Aegilops tauschii</name>
    <name type="common">Tausch's goatgrass</name>
    <name type="synonym">Aegilops squarrosa</name>
    <dbReference type="NCBI Taxonomy" id="37682"/>
    <lineage>
        <taxon>Eukaryota</taxon>
        <taxon>Viridiplantae</taxon>
        <taxon>Streptophyta</taxon>
        <taxon>Embryophyta</taxon>
        <taxon>Tracheophyta</taxon>
        <taxon>Spermatophyta</taxon>
        <taxon>Magnoliopsida</taxon>
        <taxon>Liliopsida</taxon>
        <taxon>Poales</taxon>
        <taxon>Poaceae</taxon>
        <taxon>BOP clade</taxon>
        <taxon>Pooideae</taxon>
        <taxon>Triticodae</taxon>
        <taxon>Triticeae</taxon>
        <taxon>Triticinae</taxon>
        <taxon>Aegilops</taxon>
    </lineage>
</organism>
<dbReference type="UniPathway" id="UPA00378"/>
<protein>
    <submittedName>
        <fullName evidence="1">Beta-1,3-galactosyltransferase 15</fullName>
    </submittedName>
</protein>
<dbReference type="EnsemblPlants" id="EMT31605">
    <property type="protein sequence ID" value="EMT31605"/>
    <property type="gene ID" value="F775_24066"/>
</dbReference>